<organism evidence="6 7">
    <name type="scientific">Mycolicibacterium sarraceniae</name>
    <dbReference type="NCBI Taxonomy" id="1534348"/>
    <lineage>
        <taxon>Bacteria</taxon>
        <taxon>Bacillati</taxon>
        <taxon>Actinomycetota</taxon>
        <taxon>Actinomycetes</taxon>
        <taxon>Mycobacteriales</taxon>
        <taxon>Mycobacteriaceae</taxon>
        <taxon>Mycolicibacterium</taxon>
    </lineage>
</organism>
<dbReference type="RefSeq" id="WP_197746801.1">
    <property type="nucleotide sequence ID" value="NZ_AP022595.1"/>
</dbReference>
<dbReference type="PRINTS" id="PR00455">
    <property type="entry name" value="HTHTETR"/>
</dbReference>
<dbReference type="PANTHER" id="PTHR30055">
    <property type="entry name" value="HTH-TYPE TRANSCRIPTIONAL REGULATOR RUTR"/>
    <property type="match status" value="1"/>
</dbReference>
<dbReference type="Proteomes" id="UP000466445">
    <property type="component" value="Chromosome"/>
</dbReference>
<name>A0A7I7SVF3_9MYCO</name>
<dbReference type="InterPro" id="IPR011075">
    <property type="entry name" value="TetR_C"/>
</dbReference>
<dbReference type="InterPro" id="IPR009057">
    <property type="entry name" value="Homeodomain-like_sf"/>
</dbReference>
<accession>A0A7I7SVF3</accession>
<proteinExistence type="predicted"/>
<gene>
    <name evidence="6" type="ORF">MSAR_32850</name>
</gene>
<sequence>MTGQVRRRPGGRSARIAQAVADATLAVMAEKGLADFTVTDVAVRAGVHETSIYRRWGSRENLIADTLLAYSERLIPVPDTGSIRTDLRELLAAVADYLATPIGKAMSHALAFSGDEGRWEKVRFDFWTTRLQLARSIVDRAVERQEVPPDTDARLLLETLIAPLQFRVLATREAIDSDLCERLTNLVLDGILPRPEHN</sequence>
<feature type="DNA-binding region" description="H-T-H motif" evidence="4">
    <location>
        <begin position="37"/>
        <end position="56"/>
    </location>
</feature>
<dbReference type="InterPro" id="IPR036271">
    <property type="entry name" value="Tet_transcr_reg_TetR-rel_C_sf"/>
</dbReference>
<dbReference type="GO" id="GO:0003700">
    <property type="term" value="F:DNA-binding transcription factor activity"/>
    <property type="evidence" value="ECO:0007669"/>
    <property type="project" value="TreeGrafter"/>
</dbReference>
<dbReference type="GO" id="GO:0000976">
    <property type="term" value="F:transcription cis-regulatory region binding"/>
    <property type="evidence" value="ECO:0007669"/>
    <property type="project" value="TreeGrafter"/>
</dbReference>
<dbReference type="InterPro" id="IPR001647">
    <property type="entry name" value="HTH_TetR"/>
</dbReference>
<dbReference type="Pfam" id="PF00440">
    <property type="entry name" value="TetR_N"/>
    <property type="match status" value="1"/>
</dbReference>
<dbReference type="SUPFAM" id="SSF48498">
    <property type="entry name" value="Tetracyclin repressor-like, C-terminal domain"/>
    <property type="match status" value="1"/>
</dbReference>
<dbReference type="Gene3D" id="1.10.10.60">
    <property type="entry name" value="Homeodomain-like"/>
    <property type="match status" value="1"/>
</dbReference>
<dbReference type="InterPro" id="IPR050109">
    <property type="entry name" value="HTH-type_TetR-like_transc_reg"/>
</dbReference>
<dbReference type="KEGG" id="msar:MSAR_32850"/>
<dbReference type="Gene3D" id="1.10.357.10">
    <property type="entry name" value="Tetracycline Repressor, domain 2"/>
    <property type="match status" value="1"/>
</dbReference>
<keyword evidence="7" id="KW-1185">Reference proteome</keyword>
<dbReference type="PANTHER" id="PTHR30055:SF148">
    <property type="entry name" value="TETR-FAMILY TRANSCRIPTIONAL REGULATOR"/>
    <property type="match status" value="1"/>
</dbReference>
<evidence type="ECO:0000256" key="2">
    <source>
        <dbReference type="ARBA" id="ARBA00023125"/>
    </source>
</evidence>
<keyword evidence="1" id="KW-0805">Transcription regulation</keyword>
<dbReference type="EMBL" id="AP022595">
    <property type="protein sequence ID" value="BBY60149.1"/>
    <property type="molecule type" value="Genomic_DNA"/>
</dbReference>
<dbReference type="Pfam" id="PF16859">
    <property type="entry name" value="TetR_C_11"/>
    <property type="match status" value="1"/>
</dbReference>
<dbReference type="PROSITE" id="PS50977">
    <property type="entry name" value="HTH_TETR_2"/>
    <property type="match status" value="1"/>
</dbReference>
<reference evidence="6 7" key="1">
    <citation type="journal article" date="2019" name="Emerg. Microbes Infect.">
        <title>Comprehensive subspecies identification of 175 nontuberculous mycobacteria species based on 7547 genomic profiles.</title>
        <authorList>
            <person name="Matsumoto Y."/>
            <person name="Kinjo T."/>
            <person name="Motooka D."/>
            <person name="Nabeya D."/>
            <person name="Jung N."/>
            <person name="Uechi K."/>
            <person name="Horii T."/>
            <person name="Iida T."/>
            <person name="Fujita J."/>
            <person name="Nakamura S."/>
        </authorList>
    </citation>
    <scope>NUCLEOTIDE SEQUENCE [LARGE SCALE GENOMIC DNA]</scope>
    <source>
        <strain evidence="6 7">JCM 30395</strain>
    </source>
</reference>
<evidence type="ECO:0000256" key="4">
    <source>
        <dbReference type="PROSITE-ProRule" id="PRU00335"/>
    </source>
</evidence>
<keyword evidence="3" id="KW-0804">Transcription</keyword>
<evidence type="ECO:0000256" key="1">
    <source>
        <dbReference type="ARBA" id="ARBA00023015"/>
    </source>
</evidence>
<evidence type="ECO:0000313" key="7">
    <source>
        <dbReference type="Proteomes" id="UP000466445"/>
    </source>
</evidence>
<dbReference type="AlphaFoldDB" id="A0A7I7SVF3"/>
<dbReference type="SUPFAM" id="SSF46689">
    <property type="entry name" value="Homeodomain-like"/>
    <property type="match status" value="1"/>
</dbReference>
<feature type="domain" description="HTH tetR-type" evidence="5">
    <location>
        <begin position="14"/>
        <end position="74"/>
    </location>
</feature>
<keyword evidence="2 4" id="KW-0238">DNA-binding</keyword>
<evidence type="ECO:0000256" key="3">
    <source>
        <dbReference type="ARBA" id="ARBA00023163"/>
    </source>
</evidence>
<evidence type="ECO:0000259" key="5">
    <source>
        <dbReference type="PROSITE" id="PS50977"/>
    </source>
</evidence>
<protein>
    <submittedName>
        <fullName evidence="6">TetR family transcriptional regulator</fullName>
    </submittedName>
</protein>
<evidence type="ECO:0000313" key="6">
    <source>
        <dbReference type="EMBL" id="BBY60149.1"/>
    </source>
</evidence>